<sequence length="336" mass="36939">MAEDGSHQDVVLVTQLPSDSWFEAFALRPNGKILACRLDEPKMYTFNPEDQNATPELLHSFSDEDETNGLVDAEPIPGTNDEYFLLSTIGDLNNVQFTDPIIWRVALSPDDSSPPKITKICAIPDTGLCAAVIAVTDRVVILPDSTKNCIWRVDTQTGEAAILLADDTMKIANGEGNFFGLNRICVTDEFIWFTNTSAGTLCRIPIERLHDDPATAIRIKGPVEILTEEITDCDGLALSRDQTAAYTCSYKDGFIWKVNIDPSSGKTSTSVVVRNLASPTAVELSYTNGKEKLFVVCCGEIQTGWIQDKENPWKDIADINSAVTVQVETREIIESI</sequence>
<dbReference type="PANTHER" id="PTHR42060">
    <property type="entry name" value="NHL REPEAT-CONTAINING PROTEIN-RELATED"/>
    <property type="match status" value="1"/>
</dbReference>
<comment type="caution">
    <text evidence="1">The sequence shown here is derived from an EMBL/GenBank/DDBJ whole genome shotgun (WGS) entry which is preliminary data.</text>
</comment>
<dbReference type="Proteomes" id="UP001369815">
    <property type="component" value="Unassembled WGS sequence"/>
</dbReference>
<dbReference type="PANTHER" id="PTHR42060:SF1">
    <property type="entry name" value="NHL REPEAT-CONTAINING PROTEIN"/>
    <property type="match status" value="1"/>
</dbReference>
<gene>
    <name evidence="1" type="ORF">Daesc_002121</name>
</gene>
<organism evidence="1 2">
    <name type="scientific">Daldinia eschscholtzii</name>
    <dbReference type="NCBI Taxonomy" id="292717"/>
    <lineage>
        <taxon>Eukaryota</taxon>
        <taxon>Fungi</taxon>
        <taxon>Dikarya</taxon>
        <taxon>Ascomycota</taxon>
        <taxon>Pezizomycotina</taxon>
        <taxon>Sordariomycetes</taxon>
        <taxon>Xylariomycetidae</taxon>
        <taxon>Xylariales</taxon>
        <taxon>Hypoxylaceae</taxon>
        <taxon>Daldinia</taxon>
    </lineage>
</organism>
<evidence type="ECO:0000313" key="1">
    <source>
        <dbReference type="EMBL" id="KAK6956840.1"/>
    </source>
</evidence>
<protein>
    <submittedName>
        <fullName evidence="1">Uncharacterized protein</fullName>
    </submittedName>
</protein>
<evidence type="ECO:0000313" key="2">
    <source>
        <dbReference type="Proteomes" id="UP001369815"/>
    </source>
</evidence>
<reference evidence="1 2" key="1">
    <citation type="journal article" date="2024" name="Front Chem Biol">
        <title>Unveiling the potential of Daldinia eschscholtzii MFLUCC 19-0629 through bioactivity and bioinformatics studies for enhanced sustainable agriculture production.</title>
        <authorList>
            <person name="Brooks S."/>
            <person name="Weaver J.A."/>
            <person name="Klomchit A."/>
            <person name="Alharthi S.A."/>
            <person name="Onlamun T."/>
            <person name="Nurani R."/>
            <person name="Vong T.K."/>
            <person name="Alberti F."/>
            <person name="Greco C."/>
        </authorList>
    </citation>
    <scope>NUCLEOTIDE SEQUENCE [LARGE SCALE GENOMIC DNA]</scope>
    <source>
        <strain evidence="1">MFLUCC 19-0629</strain>
    </source>
</reference>
<proteinExistence type="predicted"/>
<dbReference type="InterPro" id="IPR052998">
    <property type="entry name" value="Hetero-Diels-Alderase-like"/>
</dbReference>
<dbReference type="InterPro" id="IPR011042">
    <property type="entry name" value="6-blade_b-propeller_TolB-like"/>
</dbReference>
<dbReference type="EMBL" id="JBANMG010000002">
    <property type="protein sequence ID" value="KAK6956840.1"/>
    <property type="molecule type" value="Genomic_DNA"/>
</dbReference>
<dbReference type="AlphaFoldDB" id="A0AAX6MVZ9"/>
<dbReference type="SUPFAM" id="SSF63829">
    <property type="entry name" value="Calcium-dependent phosphotriesterase"/>
    <property type="match status" value="1"/>
</dbReference>
<dbReference type="Gene3D" id="2.120.10.30">
    <property type="entry name" value="TolB, C-terminal domain"/>
    <property type="match status" value="1"/>
</dbReference>
<keyword evidence="2" id="KW-1185">Reference proteome</keyword>
<name>A0AAX6MVZ9_9PEZI</name>
<accession>A0AAX6MVZ9</accession>